<comment type="catalytic activity">
    <reaction evidence="13">
        <text>1-O-(1,2-saturated-alkyl)-sn-glycerol + (6R)-L-erythro-5,6,7,8-tetrahydrobiopterin + O2 = a 1-(1-hydroxyalkyl)-sn-glycerol + (6R)-L-erythro-6,7-dihydrobiopterin + H2O</text>
        <dbReference type="Rhea" id="RHEA:36255"/>
        <dbReference type="ChEBI" id="CHEBI:15377"/>
        <dbReference type="ChEBI" id="CHEBI:15379"/>
        <dbReference type="ChEBI" id="CHEBI:43120"/>
        <dbReference type="ChEBI" id="CHEBI:59560"/>
        <dbReference type="ChEBI" id="CHEBI:73418"/>
        <dbReference type="ChEBI" id="CHEBI:83957"/>
        <dbReference type="EC" id="1.14.16.5"/>
    </reaction>
</comment>
<feature type="transmembrane region" description="Helical" evidence="14">
    <location>
        <begin position="417"/>
        <end position="438"/>
    </location>
</feature>
<evidence type="ECO:0000256" key="1">
    <source>
        <dbReference type="ARBA" id="ARBA00001962"/>
    </source>
</evidence>
<feature type="transmembrane region" description="Helical" evidence="14">
    <location>
        <begin position="358"/>
        <end position="380"/>
    </location>
</feature>
<dbReference type="PANTHER" id="PTHR21624">
    <property type="entry name" value="STEROL DESATURASE-RELATED PROTEIN"/>
    <property type="match status" value="1"/>
</dbReference>
<evidence type="ECO:0000256" key="13">
    <source>
        <dbReference type="ARBA" id="ARBA00047556"/>
    </source>
</evidence>
<keyword evidence="5 14" id="KW-1133">Transmembrane helix</keyword>
<dbReference type="InterPro" id="IPR006694">
    <property type="entry name" value="Fatty_acid_hydroxylase"/>
</dbReference>
<evidence type="ECO:0000256" key="10">
    <source>
        <dbReference type="ARBA" id="ARBA00038190"/>
    </source>
</evidence>
<keyword evidence="17" id="KW-1185">Reference proteome</keyword>
<dbReference type="GeneID" id="106466605"/>
<comment type="similarity">
    <text evidence="10">Belongs to the sterol desaturase family. TMEM195 subfamily.</text>
</comment>
<evidence type="ECO:0000256" key="7">
    <source>
        <dbReference type="ARBA" id="ARBA00023004"/>
    </source>
</evidence>
<dbReference type="Pfam" id="PF04116">
    <property type="entry name" value="FA_hydroxylase"/>
    <property type="match status" value="1"/>
</dbReference>
<dbReference type="Proteomes" id="UP000694941">
    <property type="component" value="Unplaced"/>
</dbReference>
<accession>A0ABM1T390</accession>
<keyword evidence="9 14" id="KW-0472">Membrane</keyword>
<dbReference type="RefSeq" id="XP_022250346.1">
    <property type="nucleotide sequence ID" value="XM_022394638.1"/>
</dbReference>
<evidence type="ECO:0000256" key="9">
    <source>
        <dbReference type="ARBA" id="ARBA00023136"/>
    </source>
</evidence>
<evidence type="ECO:0000256" key="12">
    <source>
        <dbReference type="ARBA" id="ARBA00040992"/>
    </source>
</evidence>
<dbReference type="InterPro" id="IPR056853">
    <property type="entry name" value="AGMP_C"/>
</dbReference>
<dbReference type="EC" id="1.14.16.5" evidence="11"/>
<keyword evidence="4" id="KW-0256">Endoplasmic reticulum</keyword>
<keyword evidence="3 14" id="KW-0812">Transmembrane</keyword>
<keyword evidence="7" id="KW-0408">Iron</keyword>
<evidence type="ECO:0000256" key="14">
    <source>
        <dbReference type="SAM" id="Phobius"/>
    </source>
</evidence>
<gene>
    <name evidence="18" type="primary">LOC106466605</name>
</gene>
<comment type="cofactor">
    <cofactor evidence="1">
        <name>Fe cation</name>
        <dbReference type="ChEBI" id="CHEBI:24875"/>
    </cofactor>
</comment>
<evidence type="ECO:0000256" key="2">
    <source>
        <dbReference type="ARBA" id="ARBA00004477"/>
    </source>
</evidence>
<protein>
    <recommendedName>
        <fullName evidence="12">Alkylglycerol monooxygenase</fullName>
        <ecNumber evidence="11">1.14.16.5</ecNumber>
    </recommendedName>
</protein>
<dbReference type="Pfam" id="PF24858">
    <property type="entry name" value="AGMP_C"/>
    <property type="match status" value="1"/>
</dbReference>
<sequence>MEIFWEAFTQLRYIFYLVTPKETSFKKIEDVPDYAMTALPMMVVLMLIEQIILLYKGHKFARVNDTILSITTGMLLQLSRIPCRSVELVIYCWIYKNFRLLTLPWDSVWTWLAAFLIADFCYWLTHRLSHEVNIFWMFHQIHHTSEELNTTTSLRISFLLPFLAWFGYIPMAIFIPPSQFFAHYQLNLLYQFWIHTEAIGKLGPLEYILNTPSHHRVHHGRNRRCIDKNYAGVLIIWDRLFGTFEAEGKEKIYYGLVHPVKAMNVLWLNFLQLIHIWNIFHKMKGFSDKFSVIFKGPGWSSGSLRLGHLEDIPEPDPNDPKYDPPLPFWCNLYVVCHFAILLLGFGNLTVRHMEFSPFILTCDIAYLVYGLTVMTILLEISPRAPLLESIRCMIYLTMDFYMLPATLSAHHPEFHWILVYTSRIFHILSLMFWGLVCCMDPEHFIKKI</sequence>
<reference evidence="18" key="1">
    <citation type="submission" date="2025-08" db="UniProtKB">
        <authorList>
            <consortium name="RefSeq"/>
        </authorList>
    </citation>
    <scope>IDENTIFICATION</scope>
    <source>
        <tissue evidence="18">Muscle</tissue>
    </source>
</reference>
<evidence type="ECO:0000256" key="6">
    <source>
        <dbReference type="ARBA" id="ARBA00023002"/>
    </source>
</evidence>
<evidence type="ECO:0000256" key="11">
    <source>
        <dbReference type="ARBA" id="ARBA00039026"/>
    </source>
</evidence>
<dbReference type="InterPro" id="IPR051689">
    <property type="entry name" value="Sterol_desaturase/TMEM195"/>
</dbReference>
<keyword evidence="6" id="KW-0560">Oxidoreductase</keyword>
<evidence type="ECO:0000259" key="16">
    <source>
        <dbReference type="Pfam" id="PF24858"/>
    </source>
</evidence>
<feature type="domain" description="Alkylglycerol monooxygenase C-terminal" evidence="16">
    <location>
        <begin position="330"/>
        <end position="401"/>
    </location>
</feature>
<feature type="domain" description="Fatty acid hydroxylase" evidence="15">
    <location>
        <begin position="111"/>
        <end position="243"/>
    </location>
</feature>
<keyword evidence="8" id="KW-0443">Lipid metabolism</keyword>
<dbReference type="PANTHER" id="PTHR21624:SF1">
    <property type="entry name" value="ALKYLGLYCEROL MONOOXYGENASE"/>
    <property type="match status" value="1"/>
</dbReference>
<feature type="transmembrane region" description="Helical" evidence="14">
    <location>
        <begin position="156"/>
        <end position="175"/>
    </location>
</feature>
<name>A0ABM1T390_LIMPO</name>
<evidence type="ECO:0000256" key="4">
    <source>
        <dbReference type="ARBA" id="ARBA00022824"/>
    </source>
</evidence>
<evidence type="ECO:0000256" key="8">
    <source>
        <dbReference type="ARBA" id="ARBA00023098"/>
    </source>
</evidence>
<evidence type="ECO:0000313" key="17">
    <source>
        <dbReference type="Proteomes" id="UP000694941"/>
    </source>
</evidence>
<feature type="transmembrane region" description="Helical" evidence="14">
    <location>
        <begin position="34"/>
        <end position="55"/>
    </location>
</feature>
<proteinExistence type="inferred from homology"/>
<feature type="transmembrane region" description="Helical" evidence="14">
    <location>
        <begin position="328"/>
        <end position="346"/>
    </location>
</feature>
<organism evidence="17 18">
    <name type="scientific">Limulus polyphemus</name>
    <name type="common">Atlantic horseshoe crab</name>
    <dbReference type="NCBI Taxonomy" id="6850"/>
    <lineage>
        <taxon>Eukaryota</taxon>
        <taxon>Metazoa</taxon>
        <taxon>Ecdysozoa</taxon>
        <taxon>Arthropoda</taxon>
        <taxon>Chelicerata</taxon>
        <taxon>Merostomata</taxon>
        <taxon>Xiphosura</taxon>
        <taxon>Limulidae</taxon>
        <taxon>Limulus</taxon>
    </lineage>
</organism>
<evidence type="ECO:0000256" key="5">
    <source>
        <dbReference type="ARBA" id="ARBA00022989"/>
    </source>
</evidence>
<evidence type="ECO:0000259" key="15">
    <source>
        <dbReference type="Pfam" id="PF04116"/>
    </source>
</evidence>
<comment type="subcellular location">
    <subcellularLocation>
        <location evidence="2">Endoplasmic reticulum membrane</location>
        <topology evidence="2">Multi-pass membrane protein</topology>
    </subcellularLocation>
</comment>
<evidence type="ECO:0000313" key="18">
    <source>
        <dbReference type="RefSeq" id="XP_022250346.1"/>
    </source>
</evidence>
<evidence type="ECO:0000256" key="3">
    <source>
        <dbReference type="ARBA" id="ARBA00022692"/>
    </source>
</evidence>